<dbReference type="InterPro" id="IPR046357">
    <property type="entry name" value="PPIase_dom_sf"/>
</dbReference>
<dbReference type="PATRIC" id="fig|529884.3.peg.782"/>
<sequence>MRKLATLLTAVTFVFLVSACAPSSPTGEETSTGSDTLSYMTRATGEALPATDGYPTVTLDDAGAPSITPLTSAAPKEFGVATLIKGAGSVVGATDIVTVQYAGYLWDGTPFDSSWSRGEPAQFSLEQVVPGFTKAIAGQTIGSQVIAVLPPEDGYGASGAGSIPPNATLIFVVDILAAEPAQ</sequence>
<keyword evidence="6" id="KW-0732">Signal</keyword>
<dbReference type="KEGG" id="rla:Rhola_00008200"/>
<dbReference type="InterPro" id="IPR001179">
    <property type="entry name" value="PPIase_FKBP_dom"/>
</dbReference>
<dbReference type="PROSITE" id="PS51257">
    <property type="entry name" value="PROKAR_LIPOPROTEIN"/>
    <property type="match status" value="1"/>
</dbReference>
<dbReference type="EMBL" id="CP007490">
    <property type="protein sequence ID" value="AIC47622.1"/>
    <property type="molecule type" value="Genomic_DNA"/>
</dbReference>
<protein>
    <recommendedName>
        <fullName evidence="5">Peptidyl-prolyl cis-trans isomerase</fullName>
        <ecNumber evidence="5">5.2.1.8</ecNumber>
    </recommendedName>
</protein>
<dbReference type="EC" id="5.2.1.8" evidence="5"/>
<evidence type="ECO:0000256" key="2">
    <source>
        <dbReference type="ARBA" id="ARBA00023110"/>
    </source>
</evidence>
<dbReference type="PANTHER" id="PTHR45779:SF7">
    <property type="entry name" value="PEPTIDYLPROLYL ISOMERASE"/>
    <property type="match status" value="1"/>
</dbReference>
<dbReference type="STRING" id="529884.Rhola_00008200"/>
<evidence type="ECO:0000256" key="5">
    <source>
        <dbReference type="RuleBase" id="RU003915"/>
    </source>
</evidence>
<evidence type="ECO:0000256" key="1">
    <source>
        <dbReference type="ARBA" id="ARBA00000971"/>
    </source>
</evidence>
<feature type="signal peptide" evidence="6">
    <location>
        <begin position="1"/>
        <end position="19"/>
    </location>
</feature>
<feature type="domain" description="PPIase FKBP-type" evidence="7">
    <location>
        <begin position="94"/>
        <end position="179"/>
    </location>
</feature>
<dbReference type="Pfam" id="PF00254">
    <property type="entry name" value="FKBP_C"/>
    <property type="match status" value="1"/>
</dbReference>
<dbReference type="HOGENOM" id="CLU_1480916_0_0_11"/>
<proteinExistence type="inferred from homology"/>
<comment type="catalytic activity">
    <reaction evidence="1 4 5">
        <text>[protein]-peptidylproline (omega=180) = [protein]-peptidylproline (omega=0)</text>
        <dbReference type="Rhea" id="RHEA:16237"/>
        <dbReference type="Rhea" id="RHEA-COMP:10747"/>
        <dbReference type="Rhea" id="RHEA-COMP:10748"/>
        <dbReference type="ChEBI" id="CHEBI:83833"/>
        <dbReference type="ChEBI" id="CHEBI:83834"/>
        <dbReference type="EC" id="5.2.1.8"/>
    </reaction>
</comment>
<name>A0A060JGG3_9MICO</name>
<evidence type="ECO:0000313" key="9">
    <source>
        <dbReference type="Proteomes" id="UP000067708"/>
    </source>
</evidence>
<dbReference type="AlphaFoldDB" id="A0A060JGG3"/>
<reference evidence="8 9" key="1">
    <citation type="journal article" date="2014" name="Int. J. Syst. Evol. Microbiol.">
        <title>Rhodoluna lacicola gen. nov., sp. nov., a planktonic freshwater bacterium with stream-lined genome.</title>
        <authorList>
            <person name="Hahn M."/>
            <person name="Schmidt J."/>
            <person name="Taipale S.J."/>
            <person name="Doolittle W.F."/>
            <person name="Koll U."/>
        </authorList>
    </citation>
    <scope>NUCLEOTIDE SEQUENCE [LARGE SCALE GENOMIC DNA]</scope>
    <source>
        <strain evidence="8 9">MWH-Ta8</strain>
    </source>
</reference>
<dbReference type="eggNOG" id="COG0545">
    <property type="taxonomic scope" value="Bacteria"/>
</dbReference>
<dbReference type="Gene3D" id="3.10.50.40">
    <property type="match status" value="1"/>
</dbReference>
<accession>A0A060JGG3</accession>
<gene>
    <name evidence="8" type="ORF">Rhola_00008200</name>
</gene>
<organism evidence="8 9">
    <name type="scientific">Rhodoluna lacicola</name>
    <dbReference type="NCBI Taxonomy" id="529884"/>
    <lineage>
        <taxon>Bacteria</taxon>
        <taxon>Bacillati</taxon>
        <taxon>Actinomycetota</taxon>
        <taxon>Actinomycetes</taxon>
        <taxon>Micrococcales</taxon>
        <taxon>Microbacteriaceae</taxon>
        <taxon>Luna cluster</taxon>
        <taxon>Luna-1 subcluster</taxon>
        <taxon>Rhodoluna</taxon>
    </lineage>
</organism>
<evidence type="ECO:0000256" key="6">
    <source>
        <dbReference type="SAM" id="SignalP"/>
    </source>
</evidence>
<dbReference type="RefSeq" id="WP_051636256.1">
    <property type="nucleotide sequence ID" value="NZ_CP007490.1"/>
</dbReference>
<feature type="chain" id="PRO_5039362907" description="Peptidyl-prolyl cis-trans isomerase" evidence="6">
    <location>
        <begin position="20"/>
        <end position="182"/>
    </location>
</feature>
<keyword evidence="2 4" id="KW-0697">Rotamase</keyword>
<evidence type="ECO:0000313" key="8">
    <source>
        <dbReference type="EMBL" id="AIC47622.1"/>
    </source>
</evidence>
<keyword evidence="9" id="KW-1185">Reference proteome</keyword>
<comment type="similarity">
    <text evidence="5">Belongs to the FKBP-type PPIase family.</text>
</comment>
<dbReference type="PANTHER" id="PTHR45779">
    <property type="entry name" value="PEPTIDYLPROLYL ISOMERASE"/>
    <property type="match status" value="1"/>
</dbReference>
<evidence type="ECO:0000256" key="3">
    <source>
        <dbReference type="ARBA" id="ARBA00023235"/>
    </source>
</evidence>
<dbReference type="GO" id="GO:0003755">
    <property type="term" value="F:peptidyl-prolyl cis-trans isomerase activity"/>
    <property type="evidence" value="ECO:0007669"/>
    <property type="project" value="UniProtKB-UniRule"/>
</dbReference>
<evidence type="ECO:0000259" key="7">
    <source>
        <dbReference type="PROSITE" id="PS50059"/>
    </source>
</evidence>
<evidence type="ECO:0000256" key="4">
    <source>
        <dbReference type="PROSITE-ProRule" id="PRU00277"/>
    </source>
</evidence>
<dbReference type="InterPro" id="IPR044609">
    <property type="entry name" value="FKBP2/11"/>
</dbReference>
<keyword evidence="3 4" id="KW-0413">Isomerase</keyword>
<dbReference type="SUPFAM" id="SSF54534">
    <property type="entry name" value="FKBP-like"/>
    <property type="match status" value="1"/>
</dbReference>
<dbReference type="PROSITE" id="PS50059">
    <property type="entry name" value="FKBP_PPIASE"/>
    <property type="match status" value="1"/>
</dbReference>
<dbReference type="Proteomes" id="UP000067708">
    <property type="component" value="Chromosome"/>
</dbReference>